<sequence>MEATRYFSYLSVGADKKYEISICINYAKESSRLILPRIGMAEYNGDNFQDIKMDIGFDFDAIDLLVLSSTQEDNLPSILSKCINVKNISVTCTLLRSFDISLQLQNIPFVRRLELDRSLVYGSFLLDMSFHLPFIDEFVVNQCRFDGESKKNITIDISDTTFTKIVYNVDYDFLVKVYLKLTTLENNTTSCFVAKDHLFNTCTENEYQNSLQNTRILSLFIKCKQIDSFSLRASSHSLTKRIKYFLFNQCVRQ</sequence>
<gene>
    <name evidence="1" type="ORF">HPULCUR_010352</name>
</gene>
<reference evidence="1 2" key="1">
    <citation type="submission" date="2024-04" db="EMBL/GenBank/DDBJ databases">
        <title>genome sequences of Mucor flavus KT1a and Helicostylum pulchrum KT1b strains isolation_sourced from the surface of a dry-aged beef.</title>
        <authorList>
            <person name="Toyotome T."/>
            <person name="Hosono M."/>
            <person name="Torimaru M."/>
            <person name="Fukuda K."/>
            <person name="Mikami N."/>
        </authorList>
    </citation>
    <scope>NUCLEOTIDE SEQUENCE [LARGE SCALE GENOMIC DNA]</scope>
    <source>
        <strain evidence="1 2">KT1b</strain>
    </source>
</reference>
<name>A0ABP9YD01_9FUNG</name>
<evidence type="ECO:0000313" key="1">
    <source>
        <dbReference type="EMBL" id="GAA5804844.1"/>
    </source>
</evidence>
<proteinExistence type="predicted"/>
<accession>A0ABP9YD01</accession>
<keyword evidence="2" id="KW-1185">Reference proteome</keyword>
<protein>
    <submittedName>
        <fullName evidence="1">Uncharacterized protein</fullName>
    </submittedName>
</protein>
<comment type="caution">
    <text evidence="1">The sequence shown here is derived from an EMBL/GenBank/DDBJ whole genome shotgun (WGS) entry which is preliminary data.</text>
</comment>
<organism evidence="1 2">
    <name type="scientific">Helicostylum pulchrum</name>
    <dbReference type="NCBI Taxonomy" id="562976"/>
    <lineage>
        <taxon>Eukaryota</taxon>
        <taxon>Fungi</taxon>
        <taxon>Fungi incertae sedis</taxon>
        <taxon>Mucoromycota</taxon>
        <taxon>Mucoromycotina</taxon>
        <taxon>Mucoromycetes</taxon>
        <taxon>Mucorales</taxon>
        <taxon>Mucorineae</taxon>
        <taxon>Mucoraceae</taxon>
        <taxon>Helicostylum</taxon>
    </lineage>
</organism>
<dbReference type="EMBL" id="BAABUJ010000039">
    <property type="protein sequence ID" value="GAA5804844.1"/>
    <property type="molecule type" value="Genomic_DNA"/>
</dbReference>
<evidence type="ECO:0000313" key="2">
    <source>
        <dbReference type="Proteomes" id="UP001476247"/>
    </source>
</evidence>
<dbReference type="Proteomes" id="UP001476247">
    <property type="component" value="Unassembled WGS sequence"/>
</dbReference>